<reference evidence="1" key="1">
    <citation type="submission" date="2019-03" db="EMBL/GenBank/DDBJ databases">
        <title>WGS assembly of Setaria viridis.</title>
        <authorList>
            <person name="Huang P."/>
            <person name="Jenkins J."/>
            <person name="Grimwood J."/>
            <person name="Barry K."/>
            <person name="Healey A."/>
            <person name="Mamidi S."/>
            <person name="Sreedasyam A."/>
            <person name="Shu S."/>
            <person name="Feldman M."/>
            <person name="Wu J."/>
            <person name="Yu Y."/>
            <person name="Chen C."/>
            <person name="Johnson J."/>
            <person name="Rokhsar D."/>
            <person name="Baxter I."/>
            <person name="Schmutz J."/>
            <person name="Brutnell T."/>
            <person name="Kellogg E."/>
        </authorList>
    </citation>
    <scope>NUCLEOTIDE SEQUENCE [LARGE SCALE GENOMIC DNA]</scope>
</reference>
<dbReference type="SUPFAM" id="SSF52540">
    <property type="entry name" value="P-loop containing nucleoside triphosphate hydrolases"/>
    <property type="match status" value="1"/>
</dbReference>
<gene>
    <name evidence="1" type="ORF">SEVIR_2G013300v2</name>
</gene>
<dbReference type="PANTHER" id="PTHR33377:SF92">
    <property type="entry name" value="NB-ARC DOMAIN-CONTAINING PROTEIN"/>
    <property type="match status" value="1"/>
</dbReference>
<keyword evidence="2" id="KW-1185">Reference proteome</keyword>
<sequence length="487" mass="55536">MELLVASILGELASRSINFIINKCSKPPALEMEDSLQRALLRAQVIVDEAMGQHIANQAMLHQLNMLRNAMHKGHYMLDTFRYQPHDEEDAKDQPVSHSSSLSKVNSRKGFCFSGRGAQILEGMRVALDNLRSVILDANELALFLTSYPRQYRQPYSMHLLLGNGMFAQQMEAELVINFLLHTQPHGAEELEVLPTVGPGSPCRVGKSTLVGHVCKDERVRDHFSGIMFLSNHDLTDDELAAFREGCAMKQQNRIPDSSKDGLGRLLLVVEVVRDLNEDSWNRVYSASKRWMPRGSKIIITSWSDKVTKLGTTRALTLKHLSHEAYWYFFKTLTFGSTDPTVHPRLANLAMEIARMLNGTLIGANITAHMLRDNFDIHFWLKVVAFMRGHIQKHVSKFGEHPYDFLNQNRPHILGECYQCSSQEKVPKITLHDMMYGNAKLPRRFEALAWKSRIPPYYNYIYACEIKELKATATKRKRPVKNRSTIS</sequence>
<dbReference type="OMA" id="KDPYFFS"/>
<evidence type="ECO:0000313" key="1">
    <source>
        <dbReference type="EMBL" id="TKW30111.1"/>
    </source>
</evidence>
<evidence type="ECO:0008006" key="3">
    <source>
        <dbReference type="Google" id="ProtNLM"/>
    </source>
</evidence>
<organism evidence="1 2">
    <name type="scientific">Setaria viridis</name>
    <name type="common">Green bristlegrass</name>
    <name type="synonym">Setaria italica subsp. viridis</name>
    <dbReference type="NCBI Taxonomy" id="4556"/>
    <lineage>
        <taxon>Eukaryota</taxon>
        <taxon>Viridiplantae</taxon>
        <taxon>Streptophyta</taxon>
        <taxon>Embryophyta</taxon>
        <taxon>Tracheophyta</taxon>
        <taxon>Spermatophyta</taxon>
        <taxon>Magnoliopsida</taxon>
        <taxon>Liliopsida</taxon>
        <taxon>Poales</taxon>
        <taxon>Poaceae</taxon>
        <taxon>PACMAD clade</taxon>
        <taxon>Panicoideae</taxon>
        <taxon>Panicodae</taxon>
        <taxon>Paniceae</taxon>
        <taxon>Cenchrinae</taxon>
        <taxon>Setaria</taxon>
    </lineage>
</organism>
<dbReference type="AlphaFoldDB" id="A0A4U6VKB9"/>
<evidence type="ECO:0000313" key="2">
    <source>
        <dbReference type="Proteomes" id="UP000298652"/>
    </source>
</evidence>
<name>A0A4U6VKB9_SETVI</name>
<dbReference type="InterPro" id="IPR027417">
    <property type="entry name" value="P-loop_NTPase"/>
</dbReference>
<protein>
    <recommendedName>
        <fullName evidence="3">NB-ARC domain-containing protein</fullName>
    </recommendedName>
</protein>
<proteinExistence type="predicted"/>
<dbReference type="Gene3D" id="3.40.50.300">
    <property type="entry name" value="P-loop containing nucleotide triphosphate hydrolases"/>
    <property type="match status" value="1"/>
</dbReference>
<accession>A0A4U6VKB9</accession>
<dbReference type="EMBL" id="CM016553">
    <property type="protein sequence ID" value="TKW30111.1"/>
    <property type="molecule type" value="Genomic_DNA"/>
</dbReference>
<dbReference type="Proteomes" id="UP000298652">
    <property type="component" value="Chromosome 2"/>
</dbReference>
<dbReference type="PANTHER" id="PTHR33377">
    <property type="entry name" value="OS10G0134700 PROTEIN-RELATED"/>
    <property type="match status" value="1"/>
</dbReference>
<dbReference type="Gramene" id="TKW30111">
    <property type="protein sequence ID" value="TKW30111"/>
    <property type="gene ID" value="SEVIR_2G013300v2"/>
</dbReference>